<dbReference type="GO" id="GO:0016987">
    <property type="term" value="F:sigma factor activity"/>
    <property type="evidence" value="ECO:0007669"/>
    <property type="project" value="UniProtKB-KW"/>
</dbReference>
<dbReference type="GO" id="GO:0003677">
    <property type="term" value="F:DNA binding"/>
    <property type="evidence" value="ECO:0007669"/>
    <property type="project" value="UniProtKB-KW"/>
</dbReference>
<comment type="similarity">
    <text evidence="1">Belongs to the sigma-70 factor family. ECF subfamily.</text>
</comment>
<dbReference type="SUPFAM" id="SSF88659">
    <property type="entry name" value="Sigma3 and sigma4 domains of RNA polymerase sigma factors"/>
    <property type="match status" value="1"/>
</dbReference>
<dbReference type="AlphaFoldDB" id="A0A1I0WQQ1"/>
<dbReference type="InterPro" id="IPR013324">
    <property type="entry name" value="RNA_pol_sigma_r3/r4-like"/>
</dbReference>
<reference evidence="7 8" key="1">
    <citation type="submission" date="2016-10" db="EMBL/GenBank/DDBJ databases">
        <authorList>
            <person name="de Groot N.N."/>
        </authorList>
    </citation>
    <scope>NUCLEOTIDE SEQUENCE [LARGE SCALE GENOMIC DNA]</scope>
    <source>
        <strain evidence="7 8">CGMCC 4.6945</strain>
    </source>
</reference>
<dbReference type="InterPro" id="IPR007627">
    <property type="entry name" value="RNA_pol_sigma70_r2"/>
</dbReference>
<dbReference type="InterPro" id="IPR036388">
    <property type="entry name" value="WH-like_DNA-bd_sf"/>
</dbReference>
<accession>A0A1I0WQQ1</accession>
<evidence type="ECO:0000256" key="3">
    <source>
        <dbReference type="ARBA" id="ARBA00023082"/>
    </source>
</evidence>
<name>A0A1I0WQQ1_9CELL</name>
<sequence>MPTAPPLWATPPRGQHVAVDDRTRAHGASVVAPAAEAPVWEVAAEAFTAWRDGDAAAVGTLVRALTPTLWHVVRAYRLDEETARDVLQVVWGRLVTHAATVQDPRAVTAWLMTTARREAWRAAGRETRAHAAPDELLERAAPPVPGADELVGTRVRDRVLWQAVAALPERCRRLLRVVAFDERPDYRRIAEDLGMPVGSIGPTRGRCLVRLRALLAGTEAGPPAEGDALPGTGAGT</sequence>
<evidence type="ECO:0000256" key="2">
    <source>
        <dbReference type="ARBA" id="ARBA00023015"/>
    </source>
</evidence>
<dbReference type="NCBIfam" id="TIGR02937">
    <property type="entry name" value="sigma70-ECF"/>
    <property type="match status" value="1"/>
</dbReference>
<proteinExistence type="inferred from homology"/>
<evidence type="ECO:0000313" key="7">
    <source>
        <dbReference type="EMBL" id="SFA90941.1"/>
    </source>
</evidence>
<dbReference type="InterPro" id="IPR014284">
    <property type="entry name" value="RNA_pol_sigma-70_dom"/>
</dbReference>
<keyword evidence="2" id="KW-0805">Transcription regulation</keyword>
<feature type="domain" description="RNA polymerase sigma-70 region 2" evidence="6">
    <location>
        <begin position="61"/>
        <end position="127"/>
    </location>
</feature>
<dbReference type="STRING" id="988821.SAMN05421867_103160"/>
<organism evidence="7 8">
    <name type="scientific">Cellulomonas marina</name>
    <dbReference type="NCBI Taxonomy" id="988821"/>
    <lineage>
        <taxon>Bacteria</taxon>
        <taxon>Bacillati</taxon>
        <taxon>Actinomycetota</taxon>
        <taxon>Actinomycetes</taxon>
        <taxon>Micrococcales</taxon>
        <taxon>Cellulomonadaceae</taxon>
        <taxon>Cellulomonas</taxon>
    </lineage>
</organism>
<keyword evidence="4" id="KW-0238">DNA-binding</keyword>
<dbReference type="InterPro" id="IPR013325">
    <property type="entry name" value="RNA_pol_sigma_r2"/>
</dbReference>
<protein>
    <submittedName>
        <fullName evidence="7">RNA polymerase sigma factor, sigma-70 family</fullName>
    </submittedName>
</protein>
<evidence type="ECO:0000256" key="4">
    <source>
        <dbReference type="ARBA" id="ARBA00023125"/>
    </source>
</evidence>
<dbReference type="SUPFAM" id="SSF88946">
    <property type="entry name" value="Sigma2 domain of RNA polymerase sigma factors"/>
    <property type="match status" value="1"/>
</dbReference>
<gene>
    <name evidence="7" type="ORF">SAMN05421867_103160</name>
</gene>
<dbReference type="PANTHER" id="PTHR43133">
    <property type="entry name" value="RNA POLYMERASE ECF-TYPE SIGMA FACTO"/>
    <property type="match status" value="1"/>
</dbReference>
<dbReference type="InterPro" id="IPR039425">
    <property type="entry name" value="RNA_pol_sigma-70-like"/>
</dbReference>
<dbReference type="Gene3D" id="1.10.10.10">
    <property type="entry name" value="Winged helix-like DNA-binding domain superfamily/Winged helix DNA-binding domain"/>
    <property type="match status" value="1"/>
</dbReference>
<dbReference type="OrthoDB" id="265863at2"/>
<evidence type="ECO:0000256" key="1">
    <source>
        <dbReference type="ARBA" id="ARBA00010641"/>
    </source>
</evidence>
<dbReference type="Proteomes" id="UP000199012">
    <property type="component" value="Unassembled WGS sequence"/>
</dbReference>
<dbReference type="Gene3D" id="1.10.1740.10">
    <property type="match status" value="1"/>
</dbReference>
<dbReference type="PANTHER" id="PTHR43133:SF8">
    <property type="entry name" value="RNA POLYMERASE SIGMA FACTOR HI_1459-RELATED"/>
    <property type="match status" value="1"/>
</dbReference>
<evidence type="ECO:0000313" key="8">
    <source>
        <dbReference type="Proteomes" id="UP000199012"/>
    </source>
</evidence>
<keyword evidence="5" id="KW-0804">Transcription</keyword>
<evidence type="ECO:0000259" key="6">
    <source>
        <dbReference type="Pfam" id="PF04542"/>
    </source>
</evidence>
<dbReference type="Pfam" id="PF04542">
    <property type="entry name" value="Sigma70_r2"/>
    <property type="match status" value="1"/>
</dbReference>
<evidence type="ECO:0000256" key="5">
    <source>
        <dbReference type="ARBA" id="ARBA00023163"/>
    </source>
</evidence>
<keyword evidence="3" id="KW-0731">Sigma factor</keyword>
<dbReference type="GO" id="GO:0006352">
    <property type="term" value="P:DNA-templated transcription initiation"/>
    <property type="evidence" value="ECO:0007669"/>
    <property type="project" value="InterPro"/>
</dbReference>
<keyword evidence="8" id="KW-1185">Reference proteome</keyword>
<dbReference type="EMBL" id="FOKA01000003">
    <property type="protein sequence ID" value="SFA90941.1"/>
    <property type="molecule type" value="Genomic_DNA"/>
</dbReference>